<dbReference type="SUPFAM" id="SSF48008">
    <property type="entry name" value="GntR ligand-binding domain-like"/>
    <property type="match status" value="1"/>
</dbReference>
<feature type="domain" description="GntR C-terminal" evidence="5">
    <location>
        <begin position="160"/>
        <end position="285"/>
    </location>
</feature>
<evidence type="ECO:0000256" key="1">
    <source>
        <dbReference type="ARBA" id="ARBA00023015"/>
    </source>
</evidence>
<feature type="domain" description="HTH gntR-type" evidence="4">
    <location>
        <begin position="13"/>
        <end position="68"/>
    </location>
</feature>
<dbReference type="Proteomes" id="UP000681594">
    <property type="component" value="Unassembled WGS sequence"/>
</dbReference>
<dbReference type="InterPro" id="IPR036388">
    <property type="entry name" value="WH-like_DNA-bd_sf"/>
</dbReference>
<protein>
    <submittedName>
        <fullName evidence="6">GntR family transcriptional regulator</fullName>
    </submittedName>
</protein>
<accession>A0ABS4AG09</accession>
<dbReference type="Pfam" id="PF07729">
    <property type="entry name" value="FCD"/>
    <property type="match status" value="1"/>
</dbReference>
<evidence type="ECO:0000313" key="6">
    <source>
        <dbReference type="EMBL" id="MBP0445936.1"/>
    </source>
</evidence>
<feature type="domain" description="HTH gntR-type" evidence="4">
    <location>
        <begin position="88"/>
        <end position="148"/>
    </location>
</feature>
<comment type="caution">
    <text evidence="6">The sequence shown here is derived from an EMBL/GenBank/DDBJ whole genome shotgun (WGS) entry which is preliminary data.</text>
</comment>
<dbReference type="Gene3D" id="1.20.120.530">
    <property type="entry name" value="GntR ligand-binding domain-like"/>
    <property type="match status" value="1"/>
</dbReference>
<dbReference type="PANTHER" id="PTHR43537">
    <property type="entry name" value="TRANSCRIPTIONAL REGULATOR, GNTR FAMILY"/>
    <property type="match status" value="1"/>
</dbReference>
<evidence type="ECO:0000259" key="5">
    <source>
        <dbReference type="SMART" id="SM00895"/>
    </source>
</evidence>
<dbReference type="SMART" id="SM00895">
    <property type="entry name" value="FCD"/>
    <property type="match status" value="1"/>
</dbReference>
<name>A0ABS4AG09_9PROT</name>
<dbReference type="Pfam" id="PF00392">
    <property type="entry name" value="GntR"/>
    <property type="match status" value="2"/>
</dbReference>
<gene>
    <name evidence="6" type="ORF">J8J14_14255</name>
</gene>
<organism evidence="6 7">
    <name type="scientific">Pararoseomonas baculiformis</name>
    <dbReference type="NCBI Taxonomy" id="2820812"/>
    <lineage>
        <taxon>Bacteria</taxon>
        <taxon>Pseudomonadati</taxon>
        <taxon>Pseudomonadota</taxon>
        <taxon>Alphaproteobacteria</taxon>
        <taxon>Acetobacterales</taxon>
        <taxon>Acetobacteraceae</taxon>
        <taxon>Pararoseomonas</taxon>
    </lineage>
</organism>
<dbReference type="InterPro" id="IPR000524">
    <property type="entry name" value="Tscrpt_reg_HTH_GntR"/>
</dbReference>
<dbReference type="InterPro" id="IPR036390">
    <property type="entry name" value="WH_DNA-bd_sf"/>
</dbReference>
<sequence>MTEQTPTPLRRNLARDILDLLRERGAVPGERLSRPALAEALGVSRTPVNGAIALLEELGAVRTEGRSVRLCSLDLAPEALQPGGEETGVARLLVAIARGRADGTVGDEVSERQLAQHLGMGRGVVVQALAQLAEAGVVSRNRGHGWRFTAGFASAEERAASYRFRLLIEPAALLEPGFTLPPGFATQMRREHQGFLDRPWRDDDAVAFFRINAEFHAGLAEASGNRFIAAAVVQQNRLRTLANYSWRLGDERVGVSVREHLAILDSLQAGDRDRAALQMRLHLTDAMALRKPGAR</sequence>
<dbReference type="PANTHER" id="PTHR43537:SF5">
    <property type="entry name" value="UXU OPERON TRANSCRIPTIONAL REGULATOR"/>
    <property type="match status" value="1"/>
</dbReference>
<proteinExistence type="predicted"/>
<dbReference type="Gene3D" id="1.10.10.10">
    <property type="entry name" value="Winged helix-like DNA-binding domain superfamily/Winged helix DNA-binding domain"/>
    <property type="match status" value="2"/>
</dbReference>
<reference evidence="6 7" key="1">
    <citation type="submission" date="2021-03" db="EMBL/GenBank/DDBJ databases">
        <authorList>
            <person name="So Y."/>
        </authorList>
    </citation>
    <scope>NUCLEOTIDE SEQUENCE [LARGE SCALE GENOMIC DNA]</scope>
    <source>
        <strain evidence="6 7">SSH11</strain>
    </source>
</reference>
<dbReference type="InterPro" id="IPR008920">
    <property type="entry name" value="TF_FadR/GntR_C"/>
</dbReference>
<evidence type="ECO:0000313" key="7">
    <source>
        <dbReference type="Proteomes" id="UP000681594"/>
    </source>
</evidence>
<evidence type="ECO:0000256" key="2">
    <source>
        <dbReference type="ARBA" id="ARBA00023125"/>
    </source>
</evidence>
<keyword evidence="1" id="KW-0805">Transcription regulation</keyword>
<keyword evidence="2" id="KW-0238">DNA-binding</keyword>
<dbReference type="EMBL" id="JAGIZB010000012">
    <property type="protein sequence ID" value="MBP0445936.1"/>
    <property type="molecule type" value="Genomic_DNA"/>
</dbReference>
<dbReference type="SMART" id="SM00345">
    <property type="entry name" value="HTH_GNTR"/>
    <property type="match status" value="2"/>
</dbReference>
<evidence type="ECO:0000259" key="4">
    <source>
        <dbReference type="SMART" id="SM00345"/>
    </source>
</evidence>
<dbReference type="SUPFAM" id="SSF46785">
    <property type="entry name" value="Winged helix' DNA-binding domain"/>
    <property type="match status" value="2"/>
</dbReference>
<dbReference type="InterPro" id="IPR011711">
    <property type="entry name" value="GntR_C"/>
</dbReference>
<keyword evidence="3" id="KW-0804">Transcription</keyword>
<dbReference type="RefSeq" id="WP_209380194.1">
    <property type="nucleotide sequence ID" value="NZ_JAGIZB010000012.1"/>
</dbReference>
<keyword evidence="7" id="KW-1185">Reference proteome</keyword>
<evidence type="ECO:0000256" key="3">
    <source>
        <dbReference type="ARBA" id="ARBA00023163"/>
    </source>
</evidence>